<keyword evidence="2" id="KW-0378">Hydrolase</keyword>
<keyword evidence="3" id="KW-1185">Reference proteome</keyword>
<evidence type="ECO:0000313" key="3">
    <source>
        <dbReference type="Proteomes" id="UP001290861"/>
    </source>
</evidence>
<sequence length="215" mass="23637">MKIHSFNTAEDLIRQTLDILRKTLPTPGNMMLSGGSTPYVIYNRLAAAPCPVHAQRNLFLSDERMQPFNSDKNNAHNLLPMLQALDCHGNFLQVDTALSPAAAAEKYAQALEPMKSIDLGFLGMGNDGHTAGFFTPEQARIQNRLTLHTDRPDGMQGVSVTPAFFQRVEKIILLVTGESKRKILNTLINDPQSIAAGIALSSHPDCELWTDLVLT</sequence>
<evidence type="ECO:0000259" key="1">
    <source>
        <dbReference type="Pfam" id="PF01182"/>
    </source>
</evidence>
<dbReference type="GO" id="GO:0017057">
    <property type="term" value="F:6-phosphogluconolactonase activity"/>
    <property type="evidence" value="ECO:0007669"/>
    <property type="project" value="UniProtKB-EC"/>
</dbReference>
<dbReference type="Pfam" id="PF01182">
    <property type="entry name" value="Glucosamine_iso"/>
    <property type="match status" value="1"/>
</dbReference>
<comment type="caution">
    <text evidence="2">The sequence shown here is derived from an EMBL/GenBank/DDBJ whole genome shotgun (WGS) entry which is preliminary data.</text>
</comment>
<gene>
    <name evidence="2" type="ORF">P9H32_15920</name>
</gene>
<proteinExistence type="predicted"/>
<dbReference type="InterPro" id="IPR039104">
    <property type="entry name" value="6PGL"/>
</dbReference>
<organism evidence="2 3">
    <name type="scientific">Pontiella agarivorans</name>
    <dbReference type="NCBI Taxonomy" id="3038953"/>
    <lineage>
        <taxon>Bacteria</taxon>
        <taxon>Pseudomonadati</taxon>
        <taxon>Kiritimatiellota</taxon>
        <taxon>Kiritimatiellia</taxon>
        <taxon>Kiritimatiellales</taxon>
        <taxon>Pontiellaceae</taxon>
        <taxon>Pontiella</taxon>
    </lineage>
</organism>
<dbReference type="EMBL" id="JARVCO010000012">
    <property type="protein sequence ID" value="MDZ8120119.1"/>
    <property type="molecule type" value="Genomic_DNA"/>
</dbReference>
<accession>A0ABU5N0Y1</accession>
<name>A0ABU5N0Y1_9BACT</name>
<reference evidence="2 3" key="1">
    <citation type="journal article" date="2024" name="Appl. Environ. Microbiol.">
        <title>Pontiella agarivorans sp. nov., a novel marine anaerobic bacterium capable of degrading macroalgal polysaccharides and fixing nitrogen.</title>
        <authorList>
            <person name="Liu N."/>
            <person name="Kivenson V."/>
            <person name="Peng X."/>
            <person name="Cui Z."/>
            <person name="Lankiewicz T.S."/>
            <person name="Gosselin K.M."/>
            <person name="English C.J."/>
            <person name="Blair E.M."/>
            <person name="O'Malley M.A."/>
            <person name="Valentine D.L."/>
        </authorList>
    </citation>
    <scope>NUCLEOTIDE SEQUENCE [LARGE SCALE GENOMIC DNA]</scope>
    <source>
        <strain evidence="2 3">NLcol2</strain>
    </source>
</reference>
<dbReference type="EC" id="3.1.1.31" evidence="2"/>
<dbReference type="Proteomes" id="UP001290861">
    <property type="component" value="Unassembled WGS sequence"/>
</dbReference>
<dbReference type="PANTHER" id="PTHR11054">
    <property type="entry name" value="6-PHOSPHOGLUCONOLACTONASE"/>
    <property type="match status" value="1"/>
</dbReference>
<dbReference type="Gene3D" id="3.40.50.1360">
    <property type="match status" value="1"/>
</dbReference>
<dbReference type="InterPro" id="IPR006148">
    <property type="entry name" value="Glc/Gal-6P_isomerase"/>
</dbReference>
<dbReference type="SUPFAM" id="SSF100950">
    <property type="entry name" value="NagB/RpiA/CoA transferase-like"/>
    <property type="match status" value="1"/>
</dbReference>
<dbReference type="PANTHER" id="PTHR11054:SF0">
    <property type="entry name" value="6-PHOSPHOGLUCONOLACTONASE"/>
    <property type="match status" value="1"/>
</dbReference>
<dbReference type="RefSeq" id="WP_322609894.1">
    <property type="nucleotide sequence ID" value="NZ_JARVCO010000012.1"/>
</dbReference>
<feature type="domain" description="Glucosamine/galactosamine-6-phosphate isomerase" evidence="1">
    <location>
        <begin position="18"/>
        <end position="191"/>
    </location>
</feature>
<dbReference type="InterPro" id="IPR037171">
    <property type="entry name" value="NagB/RpiA_transferase-like"/>
</dbReference>
<evidence type="ECO:0000313" key="2">
    <source>
        <dbReference type="EMBL" id="MDZ8120119.1"/>
    </source>
</evidence>
<protein>
    <submittedName>
        <fullName evidence="2">6-phosphogluconolactonase</fullName>
        <ecNumber evidence="2">3.1.1.31</ecNumber>
    </submittedName>
</protein>